<feature type="chain" id="PRO_5031365936" evidence="1">
    <location>
        <begin position="28"/>
        <end position="390"/>
    </location>
</feature>
<proteinExistence type="predicted"/>
<dbReference type="AlphaFoldDB" id="A0A7W7SAM0"/>
<feature type="signal peptide" evidence="1">
    <location>
        <begin position="1"/>
        <end position="27"/>
    </location>
</feature>
<reference evidence="2 3" key="1">
    <citation type="submission" date="2020-08" db="EMBL/GenBank/DDBJ databases">
        <title>Sequencing the genomes of 1000 actinobacteria strains.</title>
        <authorList>
            <person name="Klenk H.-P."/>
        </authorList>
    </citation>
    <scope>NUCLEOTIDE SEQUENCE [LARGE SCALE GENOMIC DNA]</scope>
    <source>
        <strain evidence="2 3">DSM 44786</strain>
    </source>
</reference>
<evidence type="ECO:0000313" key="3">
    <source>
        <dbReference type="Proteomes" id="UP000573327"/>
    </source>
</evidence>
<dbReference type="Proteomes" id="UP000573327">
    <property type="component" value="Unassembled WGS sequence"/>
</dbReference>
<accession>A0A7W7SAM0</accession>
<gene>
    <name evidence="2" type="ORF">F4556_002506</name>
</gene>
<evidence type="ECO:0000313" key="2">
    <source>
        <dbReference type="EMBL" id="MBB4946971.1"/>
    </source>
</evidence>
<keyword evidence="1" id="KW-0732">Signal</keyword>
<protein>
    <submittedName>
        <fullName evidence="2">Uncharacterized protein</fullName>
    </submittedName>
</protein>
<organism evidence="2 3">
    <name type="scientific">Kitasatospora gansuensis</name>
    <dbReference type="NCBI Taxonomy" id="258050"/>
    <lineage>
        <taxon>Bacteria</taxon>
        <taxon>Bacillati</taxon>
        <taxon>Actinomycetota</taxon>
        <taxon>Actinomycetes</taxon>
        <taxon>Kitasatosporales</taxon>
        <taxon>Streptomycetaceae</taxon>
        <taxon>Kitasatospora</taxon>
    </lineage>
</organism>
<dbReference type="EMBL" id="JACHJR010000001">
    <property type="protein sequence ID" value="MBB4946971.1"/>
    <property type="molecule type" value="Genomic_DNA"/>
</dbReference>
<evidence type="ECO:0000256" key="1">
    <source>
        <dbReference type="SAM" id="SignalP"/>
    </source>
</evidence>
<name>A0A7W7SAM0_9ACTN</name>
<dbReference type="RefSeq" id="WP_184914345.1">
    <property type="nucleotide sequence ID" value="NZ_JACHJR010000001.1"/>
</dbReference>
<comment type="caution">
    <text evidence="2">The sequence shown here is derived from an EMBL/GenBank/DDBJ whole genome shotgun (WGS) entry which is preliminary data.</text>
</comment>
<sequence>MVIRKFTGLAAVGAVILGLLLPTSAAAADYRPGAFEPLSTRVLDTRSEEALAPGDVLNGTVWLGHSVPARPVAAVLNITAVGATGSGFLTAGAGDSPQPATSNLNYKGPGAVSNLTTVRVNTAGWFRIWNAAGGTPVHVVVDLVGYYDEHSGRRYAAIDPLRVLDTRSTPGGPPAAGCATKVPVPHGWVPSDATHLALNVTATAPRGPGYLTVDTGLRTSNLNFTTGQTIANQVIAPIGADGMVTICNSTPVHVVADLVGYYGRYAGSLLYPQDPTRLYDTRTAGNGPIAAGGTLSLGPAAPAGATAALLNVTAVQPTATGYLTVWGHTYQRPGTSTLNFTPGAVVPNHVQTPVDSARTVFVYNSGGSTHVVVDSFGYFAPTPADWPPAD</sequence>
<keyword evidence="3" id="KW-1185">Reference proteome</keyword>